<feature type="signal peptide" evidence="1">
    <location>
        <begin position="1"/>
        <end position="26"/>
    </location>
</feature>
<dbReference type="InterPro" id="IPR025582">
    <property type="entry name" value="YARHG_dom"/>
</dbReference>
<evidence type="ECO:0000313" key="4">
    <source>
        <dbReference type="Proteomes" id="UP001549106"/>
    </source>
</evidence>
<evidence type="ECO:0000256" key="1">
    <source>
        <dbReference type="SAM" id="SignalP"/>
    </source>
</evidence>
<feature type="domain" description="YARHG" evidence="2">
    <location>
        <begin position="486"/>
        <end position="576"/>
    </location>
</feature>
<dbReference type="EMBL" id="JBEPMJ010000007">
    <property type="protein sequence ID" value="MET3750021.1"/>
    <property type="molecule type" value="Genomic_DNA"/>
</dbReference>
<keyword evidence="4" id="KW-1185">Reference proteome</keyword>
<feature type="chain" id="PRO_5045807500" description="YARHG domain-containing protein" evidence="1">
    <location>
        <begin position="27"/>
        <end position="579"/>
    </location>
</feature>
<evidence type="ECO:0000313" key="3">
    <source>
        <dbReference type="EMBL" id="MET3750021.1"/>
    </source>
</evidence>
<dbReference type="Gene3D" id="1.20.58.1690">
    <property type="match status" value="1"/>
</dbReference>
<organism evidence="3 4">
    <name type="scientific">Blautia caecimuris</name>
    <dbReference type="NCBI Taxonomy" id="1796615"/>
    <lineage>
        <taxon>Bacteria</taxon>
        <taxon>Bacillati</taxon>
        <taxon>Bacillota</taxon>
        <taxon>Clostridia</taxon>
        <taxon>Lachnospirales</taxon>
        <taxon>Lachnospiraceae</taxon>
        <taxon>Blautia</taxon>
    </lineage>
</organism>
<dbReference type="InterPro" id="IPR038434">
    <property type="entry name" value="YARHG_sf"/>
</dbReference>
<keyword evidence="1" id="KW-0732">Signal</keyword>
<reference evidence="3 4" key="1">
    <citation type="submission" date="2024-06" db="EMBL/GenBank/DDBJ databases">
        <title>Genomic Encyclopedia of Type Strains, Phase IV (KMG-IV): sequencing the most valuable type-strain genomes for metagenomic binning, comparative biology and taxonomic classification.</title>
        <authorList>
            <person name="Goeker M."/>
        </authorList>
    </citation>
    <scope>NUCLEOTIDE SEQUENCE [LARGE SCALE GENOMIC DNA]</scope>
    <source>
        <strain evidence="3 4">DSM 29492</strain>
    </source>
</reference>
<dbReference type="SMART" id="SM01324">
    <property type="entry name" value="YARHG"/>
    <property type="match status" value="1"/>
</dbReference>
<protein>
    <recommendedName>
        <fullName evidence="2">YARHG domain-containing protein</fullName>
    </recommendedName>
</protein>
<comment type="caution">
    <text evidence="3">The sequence shown here is derived from an EMBL/GenBank/DDBJ whole genome shotgun (WGS) entry which is preliminary data.</text>
</comment>
<dbReference type="Proteomes" id="UP001549106">
    <property type="component" value="Unassembled WGS sequence"/>
</dbReference>
<sequence>MKKMKNVTAVVLTCVLALGNGEILWAAEDRAEAQQQKEEDAGSIVSRLTGLPYIGGQRLETPLIMQDEIMKLQNVQEEGILGCLKWDFDNDNSDEILAVTYEPSETFGPENKCVRISMYELNVGTWMVSDMFELGEYDLEGRFQDLAAMSDTNSTAYEGNIFLRRVNGQYQFFYEYSASPKYLVTGFEWYLRGYTYDGSAFSVMESTQDMEYAASGMEIEALFALDPTPLQGLDYGQYTIDMIEQYKALGFQAQRIGIGTENFIVYSTVSQDPRCYSIVRLVRGDSMEEGQSAGQFVYDRLKSERYLEGFWMDIEDHTSSIREIVDQTHTEEESAGSDTVSVAGSYEEFLKTNHVGDYYAIVDAGENQESILVAVTGFSEMDEDIYTPELGYDIVLYGNNGGTVRQIGEPLHLSESAGPWYFCENKLICNGRRGGYYTVDIAGDSYTRNFHQEGSSSDWVPLSLRKNRGAAGGQVQPSPENNAAAGEYILPTSNSEYLTEETLISKGLTKEQLGLARNEIFARHGRMFDTAEIQQYFDSRSWYVPKYAPAEFDAMGDGIFNEYEKYNMESIKALEDKLG</sequence>
<gene>
    <name evidence="3" type="ORF">ABID24_001256</name>
</gene>
<accession>A0ABV2M0N9</accession>
<dbReference type="RefSeq" id="WP_257464376.1">
    <property type="nucleotide sequence ID" value="NZ_JANJZT010000007.1"/>
</dbReference>
<evidence type="ECO:0000259" key="2">
    <source>
        <dbReference type="SMART" id="SM01324"/>
    </source>
</evidence>
<proteinExistence type="predicted"/>
<name>A0ABV2M0N9_9FIRM</name>
<dbReference type="Pfam" id="PF13308">
    <property type="entry name" value="YARHG"/>
    <property type="match status" value="1"/>
</dbReference>